<gene>
    <name evidence="2" type="ORF">NG653_07795</name>
</gene>
<proteinExistence type="predicted"/>
<evidence type="ECO:0000259" key="1">
    <source>
        <dbReference type="Pfam" id="PF00582"/>
    </source>
</evidence>
<accession>A0ABT1AXP2</accession>
<dbReference type="InterPro" id="IPR006016">
    <property type="entry name" value="UspA"/>
</dbReference>
<dbReference type="EMBL" id="JAMXIB010000005">
    <property type="protein sequence ID" value="MCO5724757.1"/>
    <property type="molecule type" value="Genomic_DNA"/>
</dbReference>
<organism evidence="2 3">
    <name type="scientific">Robiginitalea marina</name>
    <dbReference type="NCBI Taxonomy" id="2954105"/>
    <lineage>
        <taxon>Bacteria</taxon>
        <taxon>Pseudomonadati</taxon>
        <taxon>Bacteroidota</taxon>
        <taxon>Flavobacteriia</taxon>
        <taxon>Flavobacteriales</taxon>
        <taxon>Flavobacteriaceae</taxon>
        <taxon>Robiginitalea</taxon>
    </lineage>
</organism>
<keyword evidence="3" id="KW-1185">Reference proteome</keyword>
<dbReference type="Pfam" id="PF00582">
    <property type="entry name" value="Usp"/>
    <property type="match status" value="1"/>
</dbReference>
<protein>
    <submittedName>
        <fullName evidence="2">Universal stress protein</fullName>
    </submittedName>
</protein>
<comment type="caution">
    <text evidence="2">The sequence shown here is derived from an EMBL/GenBank/DDBJ whole genome shotgun (WGS) entry which is preliminary data.</text>
</comment>
<reference evidence="2 3" key="1">
    <citation type="submission" date="2022-06" db="EMBL/GenBank/DDBJ databases">
        <authorList>
            <person name="Xuan X."/>
        </authorList>
    </citation>
    <scope>NUCLEOTIDE SEQUENCE [LARGE SCALE GENOMIC DNA]</scope>
    <source>
        <strain evidence="2 3">2V75</strain>
    </source>
</reference>
<dbReference type="SUPFAM" id="SSF52402">
    <property type="entry name" value="Adenine nucleotide alpha hydrolases-like"/>
    <property type="match status" value="2"/>
</dbReference>
<dbReference type="Gene3D" id="3.40.50.12370">
    <property type="match status" value="1"/>
</dbReference>
<sequence length="261" mass="29278">MNKLATYWVPFDFSEASRRGLEYAMDFAGPKKGVSLRICFISEKETDEELQKAFDALAAPLGKGFRAQLSWTRISPPSVEGLLEASREAQPDLVIVGTSGSADPEGTTKTSKLVLAAPYPVLVVPSNAEREFRLKKIALVLGPREIDDANDLATLLAVARNYNAQVTVLTIENKPQTYGYSEEEERNEHLLEYYLESFYSHHAYIRNEDVVQGIFDYVDQHEIDMIAIFPRNHSRSEYTSEGRLTRILALQSSTPLLAIES</sequence>
<name>A0ABT1AXP2_9FLAO</name>
<dbReference type="RefSeq" id="WP_252741133.1">
    <property type="nucleotide sequence ID" value="NZ_JAMXIB010000005.1"/>
</dbReference>
<dbReference type="Proteomes" id="UP001206312">
    <property type="component" value="Unassembled WGS sequence"/>
</dbReference>
<feature type="domain" description="UspA" evidence="1">
    <location>
        <begin position="9"/>
        <end position="125"/>
    </location>
</feature>
<evidence type="ECO:0000313" key="2">
    <source>
        <dbReference type="EMBL" id="MCO5724757.1"/>
    </source>
</evidence>
<evidence type="ECO:0000313" key="3">
    <source>
        <dbReference type="Proteomes" id="UP001206312"/>
    </source>
</evidence>
<dbReference type="CDD" id="cd00293">
    <property type="entry name" value="USP-like"/>
    <property type="match status" value="1"/>
</dbReference>